<dbReference type="RefSeq" id="WP_111595858.1">
    <property type="nucleotide sequence ID" value="NZ_QLLL01000001.1"/>
</dbReference>
<feature type="chain" id="PRO_5016416817" description="Secreted protein" evidence="1">
    <location>
        <begin position="24"/>
        <end position="174"/>
    </location>
</feature>
<evidence type="ECO:0000256" key="1">
    <source>
        <dbReference type="SAM" id="SignalP"/>
    </source>
</evidence>
<accession>A0A327R9Y6</accession>
<dbReference type="AlphaFoldDB" id="A0A327R9Y6"/>
<reference evidence="2 3" key="1">
    <citation type="submission" date="2018-06" db="EMBL/GenBank/DDBJ databases">
        <title>Genomic Encyclopedia of Archaeal and Bacterial Type Strains, Phase II (KMG-II): from individual species to whole genera.</title>
        <authorList>
            <person name="Goeker M."/>
        </authorList>
    </citation>
    <scope>NUCLEOTIDE SEQUENCE [LARGE SCALE GENOMIC DNA]</scope>
    <source>
        <strain evidence="2 3">DSM 23857</strain>
    </source>
</reference>
<dbReference type="EMBL" id="QLLL01000001">
    <property type="protein sequence ID" value="RAJ10727.1"/>
    <property type="molecule type" value="Genomic_DNA"/>
</dbReference>
<evidence type="ECO:0000313" key="2">
    <source>
        <dbReference type="EMBL" id="RAJ10727.1"/>
    </source>
</evidence>
<evidence type="ECO:0008006" key="4">
    <source>
        <dbReference type="Google" id="ProtNLM"/>
    </source>
</evidence>
<evidence type="ECO:0000313" key="3">
    <source>
        <dbReference type="Proteomes" id="UP000249547"/>
    </source>
</evidence>
<dbReference type="Proteomes" id="UP000249547">
    <property type="component" value="Unassembled WGS sequence"/>
</dbReference>
<protein>
    <recommendedName>
        <fullName evidence="4">Secreted protein</fullName>
    </recommendedName>
</protein>
<keyword evidence="1" id="KW-0732">Signal</keyword>
<name>A0A327R9Y6_9BACT</name>
<sequence>MKHIATWLSALLVCVVLSSYAVKHTPVKTAKTTTTKKAVRTINVFVNEVGYNQLITARSSQIVANGNDFYQTVPGTGTGPVGPVEPWDPIICDGKTYSQLWADITNKWNAWRTSPSGIAAQNWANANCKPVFYCVENCMVAVMYVIEPTTTINCPQPWQQHLAVNMNLQVAVIE</sequence>
<dbReference type="OrthoDB" id="762647at2"/>
<organism evidence="2 3">
    <name type="scientific">Chitinophaga skermanii</name>
    <dbReference type="NCBI Taxonomy" id="331697"/>
    <lineage>
        <taxon>Bacteria</taxon>
        <taxon>Pseudomonadati</taxon>
        <taxon>Bacteroidota</taxon>
        <taxon>Chitinophagia</taxon>
        <taxon>Chitinophagales</taxon>
        <taxon>Chitinophagaceae</taxon>
        <taxon>Chitinophaga</taxon>
    </lineage>
</organism>
<feature type="signal peptide" evidence="1">
    <location>
        <begin position="1"/>
        <end position="23"/>
    </location>
</feature>
<keyword evidence="3" id="KW-1185">Reference proteome</keyword>
<proteinExistence type="predicted"/>
<comment type="caution">
    <text evidence="2">The sequence shown here is derived from an EMBL/GenBank/DDBJ whole genome shotgun (WGS) entry which is preliminary data.</text>
</comment>
<gene>
    <name evidence="2" type="ORF">LX64_00333</name>
</gene>